<sequence length="268" mass="30980">MLLRFLIHKVWHIHSLTVCHPIRYLLFSTLICFQCTGHSQTIKIAAIDWCPQICLDKQRPGYVIEIVNQVFKNSPYQITIDYYPWSRAIKYVTEGSYDALLSPAKKEAPDLTYPEQAVGHQKMCFFTKAQSSWHYRGPNSLDDQYVGVAADTSIEELNQYIKEHPQHFQFQPYHERYVKQNAGKVLKNRIDSFIFTLNTTNYTLAQLNLTAKFKNAGCVSVAPIYIALTPIAEKQDAMQAIASFWDKRYAELQSQGVINKVITKYRIE</sequence>
<name>A0ABQ6GSH5_9GAMM</name>
<reference evidence="2 3" key="1">
    <citation type="submission" date="2023-03" db="EMBL/GenBank/DDBJ databases">
        <title>Draft genome sequence of Thalassotalea insulae KCTC 62186T.</title>
        <authorList>
            <person name="Sawabe T."/>
        </authorList>
    </citation>
    <scope>NUCLEOTIDE SEQUENCE [LARGE SCALE GENOMIC DNA]</scope>
    <source>
        <strain evidence="2 3">KCTC 62186</strain>
    </source>
</reference>
<dbReference type="PANTHER" id="PTHR35936:SF25">
    <property type="entry name" value="ABC TRANSPORTER SUBSTRATE-BINDING PROTEIN"/>
    <property type="match status" value="1"/>
</dbReference>
<comment type="similarity">
    <text evidence="1">Belongs to the bacterial solute-binding protein 3 family.</text>
</comment>
<dbReference type="Gene3D" id="3.40.190.10">
    <property type="entry name" value="Periplasmic binding protein-like II"/>
    <property type="match status" value="2"/>
</dbReference>
<dbReference type="EMBL" id="BSST01000001">
    <property type="protein sequence ID" value="GLX78569.1"/>
    <property type="molecule type" value="Genomic_DNA"/>
</dbReference>
<evidence type="ECO:0008006" key="4">
    <source>
        <dbReference type="Google" id="ProtNLM"/>
    </source>
</evidence>
<proteinExistence type="inferred from homology"/>
<dbReference type="SUPFAM" id="SSF53850">
    <property type="entry name" value="Periplasmic binding protein-like II"/>
    <property type="match status" value="1"/>
</dbReference>
<gene>
    <name evidence="2" type="ORF">tinsulaeT_19090</name>
</gene>
<accession>A0ABQ6GSH5</accession>
<dbReference type="Proteomes" id="UP001157186">
    <property type="component" value="Unassembled WGS sequence"/>
</dbReference>
<evidence type="ECO:0000313" key="2">
    <source>
        <dbReference type="EMBL" id="GLX78569.1"/>
    </source>
</evidence>
<dbReference type="RefSeq" id="WP_284244451.1">
    <property type="nucleotide sequence ID" value="NZ_BSST01000001.1"/>
</dbReference>
<comment type="caution">
    <text evidence="2">The sequence shown here is derived from an EMBL/GenBank/DDBJ whole genome shotgun (WGS) entry which is preliminary data.</text>
</comment>
<keyword evidence="3" id="KW-1185">Reference proteome</keyword>
<protein>
    <recommendedName>
        <fullName evidence="4">Solute-binding protein family 3/N-terminal domain-containing protein</fullName>
    </recommendedName>
</protein>
<dbReference type="PANTHER" id="PTHR35936">
    <property type="entry name" value="MEMBRANE-BOUND LYTIC MUREIN TRANSGLYCOSYLASE F"/>
    <property type="match status" value="1"/>
</dbReference>
<organism evidence="2 3">
    <name type="scientific">Thalassotalea insulae</name>
    <dbReference type="NCBI Taxonomy" id="2056778"/>
    <lineage>
        <taxon>Bacteria</taxon>
        <taxon>Pseudomonadati</taxon>
        <taxon>Pseudomonadota</taxon>
        <taxon>Gammaproteobacteria</taxon>
        <taxon>Alteromonadales</taxon>
        <taxon>Colwelliaceae</taxon>
        <taxon>Thalassotalea</taxon>
    </lineage>
</organism>
<evidence type="ECO:0000313" key="3">
    <source>
        <dbReference type="Proteomes" id="UP001157186"/>
    </source>
</evidence>
<evidence type="ECO:0000256" key="1">
    <source>
        <dbReference type="ARBA" id="ARBA00010333"/>
    </source>
</evidence>